<proteinExistence type="inferred from homology"/>
<dbReference type="Pfam" id="PF05552">
    <property type="entry name" value="MS_channel_1st_1"/>
    <property type="match status" value="1"/>
</dbReference>
<evidence type="ECO:0000259" key="10">
    <source>
        <dbReference type="Pfam" id="PF21088"/>
    </source>
</evidence>
<evidence type="ECO:0000313" key="11">
    <source>
        <dbReference type="EMBL" id="KXZ40780.1"/>
    </source>
</evidence>
<evidence type="ECO:0000256" key="5">
    <source>
        <dbReference type="ARBA" id="ARBA00022989"/>
    </source>
</evidence>
<evidence type="ECO:0000256" key="2">
    <source>
        <dbReference type="ARBA" id="ARBA00008017"/>
    </source>
</evidence>
<dbReference type="PANTHER" id="PTHR30221:SF1">
    <property type="entry name" value="SMALL-CONDUCTANCE MECHANOSENSITIVE CHANNEL"/>
    <property type="match status" value="1"/>
</dbReference>
<dbReference type="InterPro" id="IPR011066">
    <property type="entry name" value="MscS_channel_C_sf"/>
</dbReference>
<dbReference type="InterPro" id="IPR049278">
    <property type="entry name" value="MS_channel_C"/>
</dbReference>
<dbReference type="Pfam" id="PF21082">
    <property type="entry name" value="MS_channel_3rd"/>
    <property type="match status" value="1"/>
</dbReference>
<comment type="caution">
    <text evidence="11">The sequence shown here is derived from an EMBL/GenBank/DDBJ whole genome shotgun (WGS) entry which is preliminary data.</text>
</comment>
<evidence type="ECO:0000313" key="12">
    <source>
        <dbReference type="EMBL" id="SHL28628.1"/>
    </source>
</evidence>
<dbReference type="Pfam" id="PF00924">
    <property type="entry name" value="MS_channel_2nd"/>
    <property type="match status" value="1"/>
</dbReference>
<feature type="domain" description="Mechanosensitive ion channel MscS C-terminal" evidence="9">
    <location>
        <begin position="175"/>
        <end position="257"/>
    </location>
</feature>
<dbReference type="RefSeq" id="WP_066072202.1">
    <property type="nucleotide sequence ID" value="NZ_FRBG01000020.1"/>
</dbReference>
<evidence type="ECO:0000313" key="13">
    <source>
        <dbReference type="Proteomes" id="UP000092605"/>
    </source>
</evidence>
<evidence type="ECO:0000256" key="3">
    <source>
        <dbReference type="ARBA" id="ARBA00022475"/>
    </source>
</evidence>
<dbReference type="SUPFAM" id="SSF50182">
    <property type="entry name" value="Sm-like ribonucleoproteins"/>
    <property type="match status" value="1"/>
</dbReference>
<comment type="similarity">
    <text evidence="2">Belongs to the MscS (TC 1.A.23) family.</text>
</comment>
<keyword evidence="6 7" id="KW-0472">Membrane</keyword>
<organism evidence="11 13">
    <name type="scientific">Alkalithermobacter thermoalcaliphilus JW-YL-7 = DSM 7308</name>
    <dbReference type="NCBI Taxonomy" id="1121328"/>
    <lineage>
        <taxon>Bacteria</taxon>
        <taxon>Bacillati</taxon>
        <taxon>Bacillota</taxon>
        <taxon>Clostridia</taxon>
        <taxon>Peptostreptococcales</taxon>
        <taxon>Tepidibacteraceae</taxon>
        <taxon>Alkalithermobacter</taxon>
    </lineage>
</organism>
<feature type="domain" description="Mechanosensitive ion channel MscS" evidence="8">
    <location>
        <begin position="103"/>
        <end position="168"/>
    </location>
</feature>
<dbReference type="InterPro" id="IPR010920">
    <property type="entry name" value="LSM_dom_sf"/>
</dbReference>
<evidence type="ECO:0000313" key="14">
    <source>
        <dbReference type="Proteomes" id="UP000323392"/>
    </source>
</evidence>
<feature type="domain" description="Mechanosensitive ion channel transmembrane helices 2/3" evidence="10">
    <location>
        <begin position="61"/>
        <end position="101"/>
    </location>
</feature>
<reference evidence="12 14" key="2">
    <citation type="submission" date="2016-11" db="EMBL/GenBank/DDBJ databases">
        <authorList>
            <person name="Varghese N."/>
            <person name="Submissions S."/>
        </authorList>
    </citation>
    <scope>NUCLEOTIDE SEQUENCE [LARGE SCALE GENOMIC DNA]</scope>
    <source>
        <strain evidence="12 14">DSM 7308</strain>
    </source>
</reference>
<protein>
    <submittedName>
        <fullName evidence="11">MscS Mechanosensitive ion channel</fullName>
    </submittedName>
    <submittedName>
        <fullName evidence="12">Small conductance mechanosensitive channel</fullName>
    </submittedName>
</protein>
<keyword evidence="14" id="KW-1185">Reference proteome</keyword>
<feature type="transmembrane region" description="Helical" evidence="7">
    <location>
        <begin position="87"/>
        <end position="116"/>
    </location>
</feature>
<dbReference type="AlphaFoldDB" id="A0A150FUR6"/>
<keyword evidence="3" id="KW-1003">Cell membrane</keyword>
<dbReference type="PANTHER" id="PTHR30221">
    <property type="entry name" value="SMALL-CONDUCTANCE MECHANOSENSITIVE CHANNEL"/>
    <property type="match status" value="1"/>
</dbReference>
<comment type="subcellular location">
    <subcellularLocation>
        <location evidence="1">Cell membrane</location>
        <topology evidence="1">Multi-pass membrane protein</topology>
    </subcellularLocation>
</comment>
<keyword evidence="4 7" id="KW-0812">Transmembrane</keyword>
<dbReference type="InterPro" id="IPR008910">
    <property type="entry name" value="MSC_TM_helix"/>
</dbReference>
<reference evidence="11 13" key="1">
    <citation type="submission" date="2016-02" db="EMBL/GenBank/DDBJ databases">
        <title>Draft genome sequence for Clostridium paradoxum JW-YL-7.</title>
        <authorList>
            <person name="Utturkar S.M."/>
            <person name="Lancaster A."/>
            <person name="Poole F.L."/>
            <person name="Adams M.W."/>
            <person name="Brown S.D."/>
        </authorList>
    </citation>
    <scope>NUCLEOTIDE SEQUENCE [LARGE SCALE GENOMIC DNA]</scope>
    <source>
        <strain evidence="11 13">JW-YL-7</strain>
    </source>
</reference>
<dbReference type="InterPro" id="IPR006685">
    <property type="entry name" value="MscS_channel_2nd"/>
</dbReference>
<keyword evidence="5 7" id="KW-1133">Transmembrane helix</keyword>
<evidence type="ECO:0000259" key="9">
    <source>
        <dbReference type="Pfam" id="PF21082"/>
    </source>
</evidence>
<dbReference type="Pfam" id="PF21088">
    <property type="entry name" value="MS_channel_1st"/>
    <property type="match status" value="1"/>
</dbReference>
<evidence type="ECO:0000256" key="7">
    <source>
        <dbReference type="SAM" id="Phobius"/>
    </source>
</evidence>
<feature type="transmembrane region" description="Helical" evidence="7">
    <location>
        <begin position="54"/>
        <end position="75"/>
    </location>
</feature>
<evidence type="ECO:0000256" key="4">
    <source>
        <dbReference type="ARBA" id="ARBA00022692"/>
    </source>
</evidence>
<dbReference type="OrthoDB" id="9809206at2"/>
<dbReference type="GO" id="GO:0008381">
    <property type="term" value="F:mechanosensitive monoatomic ion channel activity"/>
    <property type="evidence" value="ECO:0007669"/>
    <property type="project" value="InterPro"/>
</dbReference>
<dbReference type="EMBL" id="LSFY01000001">
    <property type="protein sequence ID" value="KXZ40780.1"/>
    <property type="molecule type" value="Genomic_DNA"/>
</dbReference>
<dbReference type="InterPro" id="IPR023408">
    <property type="entry name" value="MscS_beta-dom_sf"/>
</dbReference>
<accession>A0A150FUR6</accession>
<dbReference type="InterPro" id="IPR011014">
    <property type="entry name" value="MscS_channel_TM-2"/>
</dbReference>
<dbReference type="EMBL" id="FRBG01000020">
    <property type="protein sequence ID" value="SHL28628.1"/>
    <property type="molecule type" value="Genomic_DNA"/>
</dbReference>
<evidence type="ECO:0000256" key="1">
    <source>
        <dbReference type="ARBA" id="ARBA00004651"/>
    </source>
</evidence>
<dbReference type="InterPro" id="IPR045275">
    <property type="entry name" value="MscS_archaea/bacteria_type"/>
</dbReference>
<evidence type="ECO:0000256" key="6">
    <source>
        <dbReference type="ARBA" id="ARBA00023136"/>
    </source>
</evidence>
<feature type="transmembrane region" description="Helical" evidence="7">
    <location>
        <begin position="12"/>
        <end position="33"/>
    </location>
</feature>
<gene>
    <name evidence="11" type="ORF">JWYL7_1855</name>
    <name evidence="12" type="ORF">SAMN05661008_01814</name>
</gene>
<sequence length="272" mass="30919">MQIDIIQEINKYIVVYGMDILTSIAVLVVGIYLSRKLRKITRKFLEKAGIDLSLVGFISQLVYILGIVFVGVTVLNKLGMPTTSFVTVLGAAGFAVGLALQGSLSNFASGVLILVFKPFRVKDVIQTSDILGAVEEIQIFNTILRTFDNKTIIIPNSKLTSDKIINYTLQDKRRIDFEFGVSYDSDIVKVKNVIREIFDKDERILKDPMPIIGVLEFADSCIKIVARPWVITENYWPVYFDVMEKVKYEFDKNDIVIPYPQRVIHLRNDEKI</sequence>
<dbReference type="Proteomes" id="UP000323392">
    <property type="component" value="Unassembled WGS sequence"/>
</dbReference>
<name>A0A150FUR6_CLOPD</name>
<dbReference type="Gene3D" id="3.30.70.100">
    <property type="match status" value="1"/>
</dbReference>
<dbReference type="SUPFAM" id="SSF82861">
    <property type="entry name" value="Mechanosensitive channel protein MscS (YggB), transmembrane region"/>
    <property type="match status" value="1"/>
</dbReference>
<dbReference type="Gene3D" id="2.30.30.60">
    <property type="match status" value="1"/>
</dbReference>
<dbReference type="GO" id="GO:0005886">
    <property type="term" value="C:plasma membrane"/>
    <property type="evidence" value="ECO:0007669"/>
    <property type="project" value="UniProtKB-SubCell"/>
</dbReference>
<dbReference type="InterPro" id="IPR049142">
    <property type="entry name" value="MS_channel_1st"/>
</dbReference>
<dbReference type="STRING" id="1121328.JWYL7_1855"/>
<evidence type="ECO:0000259" key="8">
    <source>
        <dbReference type="Pfam" id="PF00924"/>
    </source>
</evidence>
<dbReference type="PATRIC" id="fig|1121328.3.peg.1868"/>
<dbReference type="SUPFAM" id="SSF82689">
    <property type="entry name" value="Mechanosensitive channel protein MscS (YggB), C-terminal domain"/>
    <property type="match status" value="1"/>
</dbReference>
<dbReference type="Proteomes" id="UP000092605">
    <property type="component" value="Unassembled WGS sequence"/>
</dbReference>
<dbReference type="Gene3D" id="1.10.287.1260">
    <property type="match status" value="1"/>
</dbReference>